<keyword evidence="2" id="KW-0964">Secreted</keyword>
<keyword evidence="7" id="KW-0720">Serine protease</keyword>
<dbReference type="PANTHER" id="PTHR24264:SF65">
    <property type="entry name" value="SRCR DOMAIN-CONTAINING PROTEIN"/>
    <property type="match status" value="1"/>
</dbReference>
<dbReference type="Gene3D" id="2.40.10.10">
    <property type="entry name" value="Trypsin-like serine proteases"/>
    <property type="match status" value="1"/>
</dbReference>
<keyword evidence="3 7" id="KW-0645">Protease</keyword>
<dbReference type="PROSITE" id="PS50240">
    <property type="entry name" value="TRYPSIN_DOM"/>
    <property type="match status" value="1"/>
</dbReference>
<dbReference type="GO" id="GO:0004252">
    <property type="term" value="F:serine-type endopeptidase activity"/>
    <property type="evidence" value="ECO:0007669"/>
    <property type="project" value="InterPro"/>
</dbReference>
<evidence type="ECO:0000313" key="10">
    <source>
        <dbReference type="Proteomes" id="UP001230188"/>
    </source>
</evidence>
<evidence type="ECO:0000256" key="6">
    <source>
        <dbReference type="ARBA" id="ARBA00023157"/>
    </source>
</evidence>
<dbReference type="InterPro" id="IPR050127">
    <property type="entry name" value="Serine_Proteases_S1"/>
</dbReference>
<evidence type="ECO:0000256" key="1">
    <source>
        <dbReference type="ARBA" id="ARBA00004613"/>
    </source>
</evidence>
<dbReference type="GO" id="GO:0005615">
    <property type="term" value="C:extracellular space"/>
    <property type="evidence" value="ECO:0007669"/>
    <property type="project" value="TreeGrafter"/>
</dbReference>
<keyword evidence="6" id="KW-1015">Disulfide bond</keyword>
<dbReference type="PROSITE" id="PS00134">
    <property type="entry name" value="TRYPSIN_HIS"/>
    <property type="match status" value="1"/>
</dbReference>
<evidence type="ECO:0000256" key="2">
    <source>
        <dbReference type="ARBA" id="ARBA00022525"/>
    </source>
</evidence>
<dbReference type="InterPro" id="IPR043504">
    <property type="entry name" value="Peptidase_S1_PA_chymotrypsin"/>
</dbReference>
<evidence type="ECO:0000256" key="4">
    <source>
        <dbReference type="ARBA" id="ARBA00022801"/>
    </source>
</evidence>
<dbReference type="PANTHER" id="PTHR24264">
    <property type="entry name" value="TRYPSIN-RELATED"/>
    <property type="match status" value="1"/>
</dbReference>
<evidence type="ECO:0000256" key="5">
    <source>
        <dbReference type="ARBA" id="ARBA00023026"/>
    </source>
</evidence>
<comment type="subcellular location">
    <subcellularLocation>
        <location evidence="1">Secreted</location>
    </subcellularLocation>
</comment>
<reference evidence="9" key="1">
    <citation type="submission" date="2023-01" db="EMBL/GenBank/DDBJ databases">
        <title>Metagenome sequencing of chrysophaentin producing Chrysophaeum taylorii.</title>
        <authorList>
            <person name="Davison J."/>
            <person name="Bewley C."/>
        </authorList>
    </citation>
    <scope>NUCLEOTIDE SEQUENCE</scope>
    <source>
        <strain evidence="9">NIES-1699</strain>
    </source>
</reference>
<dbReference type="SUPFAM" id="SSF50494">
    <property type="entry name" value="Trypsin-like serine proteases"/>
    <property type="match status" value="1"/>
</dbReference>
<dbReference type="Proteomes" id="UP001230188">
    <property type="component" value="Unassembled WGS sequence"/>
</dbReference>
<proteinExistence type="predicted"/>
<dbReference type="InterPro" id="IPR009003">
    <property type="entry name" value="Peptidase_S1_PA"/>
</dbReference>
<organism evidence="9 10">
    <name type="scientific">Chrysophaeum taylorii</name>
    <dbReference type="NCBI Taxonomy" id="2483200"/>
    <lineage>
        <taxon>Eukaryota</taxon>
        <taxon>Sar</taxon>
        <taxon>Stramenopiles</taxon>
        <taxon>Ochrophyta</taxon>
        <taxon>Pelagophyceae</taxon>
        <taxon>Pelagomonadales</taxon>
        <taxon>Pelagomonadaceae</taxon>
        <taxon>Chrysophaeum</taxon>
    </lineage>
</organism>
<dbReference type="PROSITE" id="PS00135">
    <property type="entry name" value="TRYPSIN_SER"/>
    <property type="match status" value="1"/>
</dbReference>
<evidence type="ECO:0000259" key="8">
    <source>
        <dbReference type="PROSITE" id="PS50240"/>
    </source>
</evidence>
<name>A0AAD7UDK4_9STRA</name>
<dbReference type="InterPro" id="IPR001314">
    <property type="entry name" value="Peptidase_S1A"/>
</dbReference>
<keyword evidence="10" id="KW-1185">Reference proteome</keyword>
<dbReference type="CDD" id="cd00190">
    <property type="entry name" value="Tryp_SPc"/>
    <property type="match status" value="1"/>
</dbReference>
<protein>
    <recommendedName>
        <fullName evidence="8">Peptidase S1 domain-containing protein</fullName>
    </recommendedName>
</protein>
<evidence type="ECO:0000256" key="7">
    <source>
        <dbReference type="RuleBase" id="RU363034"/>
    </source>
</evidence>
<evidence type="ECO:0000313" key="9">
    <source>
        <dbReference type="EMBL" id="KAJ8602017.1"/>
    </source>
</evidence>
<dbReference type="EMBL" id="JAQMWT010000391">
    <property type="protein sequence ID" value="KAJ8602017.1"/>
    <property type="molecule type" value="Genomic_DNA"/>
</dbReference>
<dbReference type="GO" id="GO:0006508">
    <property type="term" value="P:proteolysis"/>
    <property type="evidence" value="ECO:0007669"/>
    <property type="project" value="UniProtKB-KW"/>
</dbReference>
<dbReference type="InterPro" id="IPR001254">
    <property type="entry name" value="Trypsin_dom"/>
</dbReference>
<dbReference type="InterPro" id="IPR018114">
    <property type="entry name" value="TRYPSIN_HIS"/>
</dbReference>
<feature type="domain" description="Peptidase S1" evidence="8">
    <location>
        <begin position="2"/>
        <end position="256"/>
    </location>
</feature>
<comment type="caution">
    <text evidence="9">The sequence shown here is derived from an EMBL/GenBank/DDBJ whole genome shotgun (WGS) entry which is preliminary data.</text>
</comment>
<keyword evidence="5" id="KW-0843">Virulence</keyword>
<dbReference type="AlphaFoldDB" id="A0AAD7UDK4"/>
<accession>A0AAD7UDK4</accession>
<gene>
    <name evidence="9" type="ORF">CTAYLR_002778</name>
</gene>
<feature type="non-terminal residue" evidence="9">
    <location>
        <position position="1"/>
    </location>
</feature>
<sequence>RIIGGVDAKSGKFPWSVSLLALEFNASEVPSLWAYQICTGALIAPEWVLTAAHCVDDGNALSVLVGAVSLDTWFKEKFERNCTNYEPEWIDVEEIFVHPNFWPRQYYLFKPGGYDIALLKLGTESKLPTAKLATESPDPGTLATILGWGDTIAADDDRVVPSVSFPNSLQWAQVPVVSDDVCDAAVDGIDPEVEICAGFAEGGVDSCQGDSGGPMLVNDDEIFGVVSWGFGCANPDSYGVYNEVPALLEYIENVLNQPFDSTVGKSCASSNSTTTAKGNTAEDCWANCRSVLGVGRVLAVELRSNDECTCHESCPCLNTDDDVIEMLTRVEETPSSCAGDLESPASQLVGTDCFSSDVVSTSASVSSVDDCWTACNTEYDNVVAAHFIDERFSTIYNDCACYFSCDCISSFDGDLLTRDDPPDECDGLNTTYGYYYYYYAGIDDVEHPEFVLASSNETKFCDSDFGSLFAGISSIESCVDTCYFYYGDPIQAVNYIPSIGYCFCESSCDCLRESPGGFSYFIKLRSDLSLPSPCDSYDEDALTAIQGLYCKSNLDAVLDAEIYIWQDCWDGCVAEYQDTVAVDYFADTKLCYCQNSCDCLLQADDAVLLIEDESRLPDSSHYC</sequence>
<keyword evidence="4 7" id="KW-0378">Hydrolase</keyword>
<dbReference type="InterPro" id="IPR033116">
    <property type="entry name" value="TRYPSIN_SER"/>
</dbReference>
<evidence type="ECO:0000256" key="3">
    <source>
        <dbReference type="ARBA" id="ARBA00022670"/>
    </source>
</evidence>
<dbReference type="Pfam" id="PF00089">
    <property type="entry name" value="Trypsin"/>
    <property type="match status" value="1"/>
</dbReference>
<dbReference type="SMART" id="SM00020">
    <property type="entry name" value="Tryp_SPc"/>
    <property type="match status" value="1"/>
</dbReference>
<dbReference type="PRINTS" id="PR00722">
    <property type="entry name" value="CHYMOTRYPSIN"/>
</dbReference>